<dbReference type="GO" id="GO:0003746">
    <property type="term" value="F:translation elongation factor activity"/>
    <property type="evidence" value="ECO:0007669"/>
    <property type="project" value="UniProtKB-UniRule"/>
</dbReference>
<dbReference type="PANTHER" id="PTHR11741:SF0">
    <property type="entry name" value="ELONGATION FACTOR TS, MITOCHONDRIAL"/>
    <property type="match status" value="1"/>
</dbReference>
<dbReference type="InterPro" id="IPR001816">
    <property type="entry name" value="Transl_elong_EFTs/EF1B"/>
</dbReference>
<dbReference type="InterPro" id="IPR036402">
    <property type="entry name" value="EF-Ts_dimer_sf"/>
</dbReference>
<dbReference type="PANTHER" id="PTHR11741">
    <property type="entry name" value="ELONGATION FACTOR TS"/>
    <property type="match status" value="1"/>
</dbReference>
<comment type="function">
    <text evidence="4">Associates with the EF-Tu.GDP complex and induces the exchange of GDP to GTP. It remains bound to the aminoacyl-tRNA.EF-Tu.GTP complex up to the GTP hydrolysis stage on the ribosome.</text>
</comment>
<feature type="domain" description="Translation elongation factor EFTs/EF1B dimerisation" evidence="6">
    <location>
        <begin position="120"/>
        <end position="322"/>
    </location>
</feature>
<dbReference type="EMBL" id="RSCD01000005">
    <property type="protein sequence ID" value="RSH92816.1"/>
    <property type="molecule type" value="Genomic_DNA"/>
</dbReference>
<dbReference type="InterPro" id="IPR014039">
    <property type="entry name" value="Transl_elong_EFTs/EF1B_dimer"/>
</dbReference>
<organism evidence="7 8">
    <name type="scientific">Saitozyma podzolica</name>
    <dbReference type="NCBI Taxonomy" id="1890683"/>
    <lineage>
        <taxon>Eukaryota</taxon>
        <taxon>Fungi</taxon>
        <taxon>Dikarya</taxon>
        <taxon>Basidiomycota</taxon>
        <taxon>Agaricomycotina</taxon>
        <taxon>Tremellomycetes</taxon>
        <taxon>Tremellales</taxon>
        <taxon>Trimorphomycetaceae</taxon>
        <taxon>Saitozyma</taxon>
    </lineage>
</organism>
<evidence type="ECO:0000313" key="7">
    <source>
        <dbReference type="EMBL" id="RSH92816.1"/>
    </source>
</evidence>
<evidence type="ECO:0000256" key="3">
    <source>
        <dbReference type="ARBA" id="ARBA00023128"/>
    </source>
</evidence>
<feature type="region of interest" description="Disordered" evidence="5">
    <location>
        <begin position="366"/>
        <end position="385"/>
    </location>
</feature>
<evidence type="ECO:0000256" key="1">
    <source>
        <dbReference type="ARBA" id="ARBA00022768"/>
    </source>
</evidence>
<dbReference type="SUPFAM" id="SSF54713">
    <property type="entry name" value="Elongation factor Ts (EF-Ts), dimerisation domain"/>
    <property type="match status" value="1"/>
</dbReference>
<comment type="subcellular location">
    <subcellularLocation>
        <location evidence="4">Mitochondrion</location>
    </subcellularLocation>
</comment>
<gene>
    <name evidence="4 7" type="primary">TSF1</name>
    <name evidence="7" type="ORF">EHS25_008262</name>
</gene>
<evidence type="ECO:0000256" key="5">
    <source>
        <dbReference type="SAM" id="MobiDB-lite"/>
    </source>
</evidence>
<dbReference type="OrthoDB" id="277235at2759"/>
<dbReference type="AlphaFoldDB" id="A0A427YP39"/>
<dbReference type="GO" id="GO:0005739">
    <property type="term" value="C:mitochondrion"/>
    <property type="evidence" value="ECO:0007669"/>
    <property type="project" value="UniProtKB-SubCell"/>
</dbReference>
<keyword evidence="8" id="KW-1185">Reference proteome</keyword>
<evidence type="ECO:0000256" key="2">
    <source>
        <dbReference type="ARBA" id="ARBA00022917"/>
    </source>
</evidence>
<comment type="caution">
    <text evidence="7">The sequence shown here is derived from an EMBL/GenBank/DDBJ whole genome shotgun (WGS) entry which is preliminary data.</text>
</comment>
<dbReference type="Gene3D" id="1.10.8.10">
    <property type="entry name" value="DNA helicase RuvA subunit, C-terminal domain"/>
    <property type="match status" value="1"/>
</dbReference>
<keyword evidence="3 4" id="KW-0496">Mitochondrion</keyword>
<proteinExistence type="inferred from homology"/>
<evidence type="ECO:0000313" key="8">
    <source>
        <dbReference type="Proteomes" id="UP000279259"/>
    </source>
</evidence>
<keyword evidence="1 4" id="KW-0251">Elongation factor</keyword>
<dbReference type="Proteomes" id="UP000279259">
    <property type="component" value="Unassembled WGS sequence"/>
</dbReference>
<evidence type="ECO:0000259" key="6">
    <source>
        <dbReference type="Pfam" id="PF00889"/>
    </source>
</evidence>
<protein>
    <recommendedName>
        <fullName evidence="4">Elongation factor Ts, mitochondrial</fullName>
        <shortName evidence="4">EF-Ts</shortName>
        <shortName evidence="4">EF-TsMt</shortName>
    </recommendedName>
</protein>
<dbReference type="Pfam" id="PF00889">
    <property type="entry name" value="EF_TS"/>
    <property type="match status" value="1"/>
</dbReference>
<dbReference type="STRING" id="1890683.A0A427YP39"/>
<dbReference type="GO" id="GO:0070125">
    <property type="term" value="P:mitochondrial translational elongation"/>
    <property type="evidence" value="ECO:0007669"/>
    <property type="project" value="TreeGrafter"/>
</dbReference>
<sequence>MSTAMTPLARGLRCMVASSPFLPSAGLISSPTVRAFSSSPFLSADKPSVSQIAALRKQRPVPLTLAREALSSSGNDLSRAIAYLDNNSAHSSKKAEKVSGRATDEGVIATSLLRGKRVGMVHLGCETDFVARNEVFLKTARAIAGTAAFLDVPDADPEGPKPGQDPILDFPTSALLSAPLIALPPEGPDAPSTPIPTTDVTTVQQTLLASLGQTGENLKLLRAISFAAPFPSSPLIRYVPGAYAHGGPTPAEGKVGGLVVLSVESAEAETPMATRIHGPGGDELEKDLLALARTVARQVVGFPTQAIRKGDRPLADEEVLEEQPGMMFASENKVGEVLAEWAKERGLKVNVVGMRRWAVADALDGAESAVGPGGAAEGAATEDGA</sequence>
<keyword evidence="2 4" id="KW-0648">Protein biosynthesis</keyword>
<dbReference type="Gene3D" id="3.30.479.20">
    <property type="entry name" value="Elongation factor Ts, dimerisation domain"/>
    <property type="match status" value="2"/>
</dbReference>
<reference evidence="7 8" key="1">
    <citation type="submission" date="2018-11" db="EMBL/GenBank/DDBJ databases">
        <title>Genome sequence of Saitozyma podzolica DSM 27192.</title>
        <authorList>
            <person name="Aliyu H."/>
            <person name="Gorte O."/>
            <person name="Ochsenreither K."/>
        </authorList>
    </citation>
    <scope>NUCLEOTIDE SEQUENCE [LARGE SCALE GENOMIC DNA]</scope>
    <source>
        <strain evidence="7 8">DSM 27192</strain>
    </source>
</reference>
<name>A0A427YP39_9TREE</name>
<dbReference type="HAMAP" id="MF_00050">
    <property type="entry name" value="EF_Ts"/>
    <property type="match status" value="1"/>
</dbReference>
<comment type="similarity">
    <text evidence="4">Belongs to the EF-Ts family.</text>
</comment>
<evidence type="ECO:0000256" key="4">
    <source>
        <dbReference type="HAMAP-Rule" id="MF_03135"/>
    </source>
</evidence>
<accession>A0A427YP39</accession>